<accession>A0A8U0IG78</accession>
<sequence length="116" mass="12951">MAPIIIGAAYYSLSLVFRGKWLIRPMSTERTGDSPRSLTRVLAEKIAQRNGYDGDCSEFCLYEETDAEALEAFVERTDGPLTTEVRLFETVVTIRKNRDGETTVSVEPVNEPVACD</sequence>
<reference evidence="1" key="1">
    <citation type="submission" date="2022-04" db="EMBL/GenBank/DDBJ databases">
        <title>Diverse halophilic archaea isolated from saline environments.</title>
        <authorList>
            <person name="Cui H.-L."/>
        </authorList>
    </citation>
    <scope>NUCLEOTIDE SEQUENCE</scope>
    <source>
        <strain evidence="1">XZYJT40</strain>
    </source>
</reference>
<dbReference type="KEGG" id="haxz:M0R88_11915"/>
<evidence type="ECO:0008006" key="3">
    <source>
        <dbReference type="Google" id="ProtNLM"/>
    </source>
</evidence>
<organism evidence="1 2">
    <name type="scientific">Halorussus gelatinilyticus</name>
    <dbReference type="NCBI Taxonomy" id="2937524"/>
    <lineage>
        <taxon>Archaea</taxon>
        <taxon>Methanobacteriati</taxon>
        <taxon>Methanobacteriota</taxon>
        <taxon>Stenosarchaea group</taxon>
        <taxon>Halobacteria</taxon>
        <taxon>Halobacteriales</taxon>
        <taxon>Haladaptataceae</taxon>
        <taxon>Halorussus</taxon>
    </lineage>
</organism>
<name>A0A8U0IG78_9EURY</name>
<dbReference type="Proteomes" id="UP000830434">
    <property type="component" value="Chromosome"/>
</dbReference>
<evidence type="ECO:0000313" key="2">
    <source>
        <dbReference type="Proteomes" id="UP000830434"/>
    </source>
</evidence>
<proteinExistence type="predicted"/>
<dbReference type="EMBL" id="CP096658">
    <property type="protein sequence ID" value="UPV99231.1"/>
    <property type="molecule type" value="Genomic_DNA"/>
</dbReference>
<dbReference type="RefSeq" id="WP_248653730.1">
    <property type="nucleotide sequence ID" value="NZ_CP096658.1"/>
</dbReference>
<protein>
    <recommendedName>
        <fullName evidence="3">Halobacterial output domain-containing protein</fullName>
    </recommendedName>
</protein>
<gene>
    <name evidence="1" type="ORF">M0R88_11915</name>
</gene>
<dbReference type="GeneID" id="72190572"/>
<evidence type="ECO:0000313" key="1">
    <source>
        <dbReference type="EMBL" id="UPV99231.1"/>
    </source>
</evidence>
<dbReference type="AlphaFoldDB" id="A0A8U0IG78"/>
<keyword evidence="2" id="KW-1185">Reference proteome</keyword>